<name>A0A502DFP6_9BURK</name>
<accession>A0A502DFP6</accession>
<reference evidence="2 3" key="1">
    <citation type="journal article" date="2019" name="Environ. Microbiol.">
        <title>Species interactions and distinct microbial communities in high Arctic permafrost affected cryosols are associated with the CH4 and CO2 gas fluxes.</title>
        <authorList>
            <person name="Altshuler I."/>
            <person name="Hamel J."/>
            <person name="Turney S."/>
            <person name="Magnuson E."/>
            <person name="Levesque R."/>
            <person name="Greer C."/>
            <person name="Whyte L.G."/>
        </authorList>
    </citation>
    <scope>NUCLEOTIDE SEQUENCE [LARGE SCALE GENOMIC DNA]</scope>
    <source>
        <strain evidence="2 3">S06.C</strain>
    </source>
</reference>
<sequence>MLSCAHDRVVTCQADGTIGGMTEITELNDDDLTRYAQEWRQRSLRGDKQARGIAHALETEVRRRGQASAPASFELDTRPAPLRRPTKPWWRFW</sequence>
<protein>
    <submittedName>
        <fullName evidence="2">Uncharacterized protein</fullName>
    </submittedName>
</protein>
<gene>
    <name evidence="2" type="ORF">EAH82_20220</name>
</gene>
<dbReference type="AlphaFoldDB" id="A0A502DFP6"/>
<comment type="caution">
    <text evidence="2">The sequence shown here is derived from an EMBL/GenBank/DDBJ whole genome shotgun (WGS) entry which is preliminary data.</text>
</comment>
<dbReference type="Proteomes" id="UP000319212">
    <property type="component" value="Unassembled WGS sequence"/>
</dbReference>
<evidence type="ECO:0000256" key="1">
    <source>
        <dbReference type="SAM" id="MobiDB-lite"/>
    </source>
</evidence>
<organism evidence="2 3">
    <name type="scientific">Variovorax guangxiensis</name>
    <dbReference type="NCBI Taxonomy" id="1775474"/>
    <lineage>
        <taxon>Bacteria</taxon>
        <taxon>Pseudomonadati</taxon>
        <taxon>Pseudomonadota</taxon>
        <taxon>Betaproteobacteria</taxon>
        <taxon>Burkholderiales</taxon>
        <taxon>Comamonadaceae</taxon>
        <taxon>Variovorax</taxon>
    </lineage>
</organism>
<evidence type="ECO:0000313" key="2">
    <source>
        <dbReference type="EMBL" id="TPG23532.1"/>
    </source>
</evidence>
<feature type="region of interest" description="Disordered" evidence="1">
    <location>
        <begin position="61"/>
        <end position="80"/>
    </location>
</feature>
<evidence type="ECO:0000313" key="3">
    <source>
        <dbReference type="Proteomes" id="UP000319212"/>
    </source>
</evidence>
<proteinExistence type="predicted"/>
<dbReference type="EMBL" id="RCZI01000009">
    <property type="protein sequence ID" value="TPG23532.1"/>
    <property type="molecule type" value="Genomic_DNA"/>
</dbReference>